<keyword evidence="1" id="KW-0732">Signal</keyword>
<evidence type="ECO:0000256" key="1">
    <source>
        <dbReference type="SAM" id="SignalP"/>
    </source>
</evidence>
<reference evidence="2 3" key="1">
    <citation type="submission" date="2024-02" db="EMBL/GenBank/DDBJ databases">
        <title>First draft genome assembly of two strains of Seiridium cardinale.</title>
        <authorList>
            <person name="Emiliani G."/>
            <person name="Scali E."/>
        </authorList>
    </citation>
    <scope>NUCLEOTIDE SEQUENCE [LARGE SCALE GENOMIC DNA]</scope>
    <source>
        <strain evidence="2 3">BM-138-000479</strain>
    </source>
</reference>
<dbReference type="Proteomes" id="UP001465668">
    <property type="component" value="Unassembled WGS sequence"/>
</dbReference>
<protein>
    <submittedName>
        <fullName evidence="2">Methanethiol oxidase</fullName>
    </submittedName>
</protein>
<evidence type="ECO:0000313" key="3">
    <source>
        <dbReference type="Proteomes" id="UP001465668"/>
    </source>
</evidence>
<evidence type="ECO:0000313" key="2">
    <source>
        <dbReference type="EMBL" id="KAK9780223.1"/>
    </source>
</evidence>
<feature type="chain" id="PRO_5045673436" evidence="1">
    <location>
        <begin position="20"/>
        <end position="409"/>
    </location>
</feature>
<accession>A0ABR2Y2T3</accession>
<proteinExistence type="predicted"/>
<organism evidence="2 3">
    <name type="scientific">Seiridium cardinale</name>
    <dbReference type="NCBI Taxonomy" id="138064"/>
    <lineage>
        <taxon>Eukaryota</taxon>
        <taxon>Fungi</taxon>
        <taxon>Dikarya</taxon>
        <taxon>Ascomycota</taxon>
        <taxon>Pezizomycotina</taxon>
        <taxon>Sordariomycetes</taxon>
        <taxon>Xylariomycetidae</taxon>
        <taxon>Amphisphaeriales</taxon>
        <taxon>Sporocadaceae</taxon>
        <taxon>Seiridium</taxon>
    </lineage>
</organism>
<keyword evidence="3" id="KW-1185">Reference proteome</keyword>
<comment type="caution">
    <text evidence="2">The sequence shown here is derived from an EMBL/GenBank/DDBJ whole genome shotgun (WGS) entry which is preliminary data.</text>
</comment>
<gene>
    <name evidence="2" type="ORF">SCAR479_02860</name>
</gene>
<name>A0ABR2Y2T3_9PEZI</name>
<feature type="signal peptide" evidence="1">
    <location>
        <begin position="1"/>
        <end position="19"/>
    </location>
</feature>
<sequence length="409" mass="45114">MMKPTSVFLLLTITLGGLAAETQRPLKDYGEPSYSKTSYIIVGKRGWEGRWFEPNDPPAIRVLDPNSTDLGHVWEWIPSSHIGSIPISVANCVTGGPSVTEVKWASNGTQISAVIGSAAVVINYTPGTDEDKTIAFATCVDATHTVEVLPGDLLAVATTGKTQKDGIKIYNMANFPVDNILNRDPLPIQTILGFPAVHGLLWDDTDHKLWAVGNKFAPDGNQPSQALLRGYPYNAQRKHGGWNPINDAAVETYNISIPKRLDVEWSGTPYVNWWDGPHDLVGVPHARMMLITTDLDVHVFDIEKSSWIDNKDVVKQLFQGFRARGKRVGAGGTELPRSDIKAISVNAEGWVLYVQAIWKDWFGDNISIIGNGTIQHVIDVPQKLYKARWFSEIPGWPTAVRDVKFDGLP</sequence>
<dbReference type="EMBL" id="JARVKM010000007">
    <property type="protein sequence ID" value="KAK9780223.1"/>
    <property type="molecule type" value="Genomic_DNA"/>
</dbReference>